<dbReference type="EMBL" id="BPLR01006326">
    <property type="protein sequence ID" value="GIY09019.1"/>
    <property type="molecule type" value="Genomic_DNA"/>
</dbReference>
<proteinExistence type="predicted"/>
<evidence type="ECO:0000313" key="2">
    <source>
        <dbReference type="EMBL" id="GIY09019.1"/>
    </source>
</evidence>
<protein>
    <submittedName>
        <fullName evidence="2">Uncharacterized protein</fullName>
    </submittedName>
</protein>
<name>A0AAV4QI67_CAEEX</name>
<dbReference type="AlphaFoldDB" id="A0AAV4QI67"/>
<evidence type="ECO:0000256" key="1">
    <source>
        <dbReference type="SAM" id="MobiDB-lite"/>
    </source>
</evidence>
<accession>A0AAV4QI67</accession>
<evidence type="ECO:0000313" key="3">
    <source>
        <dbReference type="Proteomes" id="UP001054945"/>
    </source>
</evidence>
<feature type="compositionally biased region" description="Basic and acidic residues" evidence="1">
    <location>
        <begin position="49"/>
        <end position="65"/>
    </location>
</feature>
<organism evidence="2 3">
    <name type="scientific">Caerostris extrusa</name>
    <name type="common">Bark spider</name>
    <name type="synonym">Caerostris bankana</name>
    <dbReference type="NCBI Taxonomy" id="172846"/>
    <lineage>
        <taxon>Eukaryota</taxon>
        <taxon>Metazoa</taxon>
        <taxon>Ecdysozoa</taxon>
        <taxon>Arthropoda</taxon>
        <taxon>Chelicerata</taxon>
        <taxon>Arachnida</taxon>
        <taxon>Araneae</taxon>
        <taxon>Araneomorphae</taxon>
        <taxon>Entelegynae</taxon>
        <taxon>Araneoidea</taxon>
        <taxon>Araneidae</taxon>
        <taxon>Caerostris</taxon>
    </lineage>
</organism>
<reference evidence="2 3" key="1">
    <citation type="submission" date="2021-06" db="EMBL/GenBank/DDBJ databases">
        <title>Caerostris extrusa draft genome.</title>
        <authorList>
            <person name="Kono N."/>
            <person name="Arakawa K."/>
        </authorList>
    </citation>
    <scope>NUCLEOTIDE SEQUENCE [LARGE SCALE GENOMIC DNA]</scope>
</reference>
<comment type="caution">
    <text evidence="2">The sequence shown here is derived from an EMBL/GenBank/DDBJ whole genome shotgun (WGS) entry which is preliminary data.</text>
</comment>
<sequence length="135" mass="16200">MLRKTVYTRWRSRGHRKTIRRESTFPHRSLHCDTLRLRKKKAEWIPEKREEKYQKDKNSRQIKEEKKKKKNCGVSAWKRKRDIIAAPSIKLEKDGIVPVNRLRPFLNCNGIYCIKTQNLNSSARFLADCHPRRSL</sequence>
<gene>
    <name evidence="2" type="ORF">CEXT_337601</name>
</gene>
<feature type="region of interest" description="Disordered" evidence="1">
    <location>
        <begin position="49"/>
        <end position="70"/>
    </location>
</feature>
<keyword evidence="3" id="KW-1185">Reference proteome</keyword>
<dbReference type="Proteomes" id="UP001054945">
    <property type="component" value="Unassembled WGS sequence"/>
</dbReference>